<dbReference type="SUPFAM" id="SSF57667">
    <property type="entry name" value="beta-beta-alpha zinc fingers"/>
    <property type="match status" value="1"/>
</dbReference>
<dbReference type="Gene3D" id="3.30.160.60">
    <property type="entry name" value="Classic Zinc Finger"/>
    <property type="match status" value="1"/>
</dbReference>
<keyword evidence="2" id="KW-1185">Reference proteome</keyword>
<dbReference type="GO" id="GO:0005777">
    <property type="term" value="C:peroxisome"/>
    <property type="evidence" value="ECO:0007669"/>
    <property type="project" value="InterPro"/>
</dbReference>
<dbReference type="InterPro" id="IPR024768">
    <property type="entry name" value="Marf1"/>
</dbReference>
<sequence length="136" mass="15194">MDRCPIPDGYDAGKVGPCIKSELEKLSYSGPLTIFGVGDLERIPDHVLQALFSTTGMTCTSGYNIAAFSVTLIDVVSEPVWFTDAKYRETGKFVCKLCRFDCESFEQVTNHLKGEEHTRMELELNSPQDEAEEDEC</sequence>
<gene>
    <name evidence="1" type="ORF">TAV2_LOCUS4958</name>
</gene>
<protein>
    <recommendedName>
        <fullName evidence="3">C2H2-type domain-containing protein</fullName>
    </recommendedName>
</protein>
<proteinExistence type="predicted"/>
<dbReference type="EMBL" id="OU466858">
    <property type="protein sequence ID" value="CAH2043325.1"/>
    <property type="molecule type" value="Genomic_DNA"/>
</dbReference>
<dbReference type="GO" id="GO:0010468">
    <property type="term" value="P:regulation of gene expression"/>
    <property type="evidence" value="ECO:0007669"/>
    <property type="project" value="InterPro"/>
</dbReference>
<accession>A0AAU9RHN2</accession>
<dbReference type="PANTHER" id="PTHR14379:SF22">
    <property type="entry name" value="ENDONUCLEASE OR GLYCOSYL HYDROLASE"/>
    <property type="match status" value="1"/>
</dbReference>
<dbReference type="InterPro" id="IPR036236">
    <property type="entry name" value="Znf_C2H2_sf"/>
</dbReference>
<evidence type="ECO:0000313" key="1">
    <source>
        <dbReference type="EMBL" id="CAH2043325.1"/>
    </source>
</evidence>
<evidence type="ECO:0008006" key="3">
    <source>
        <dbReference type="Google" id="ProtNLM"/>
    </source>
</evidence>
<dbReference type="Proteomes" id="UP000836841">
    <property type="component" value="Chromosome 2"/>
</dbReference>
<evidence type="ECO:0000313" key="2">
    <source>
        <dbReference type="Proteomes" id="UP000836841"/>
    </source>
</evidence>
<dbReference type="PANTHER" id="PTHR14379">
    <property type="entry name" value="LIMKAIN B LKAP"/>
    <property type="match status" value="1"/>
</dbReference>
<name>A0AAU9RHN2_THLAR</name>
<reference evidence="1 2" key="1">
    <citation type="submission" date="2022-03" db="EMBL/GenBank/DDBJ databases">
        <authorList>
            <person name="Nunn A."/>
            <person name="Chopra R."/>
            <person name="Nunn A."/>
            <person name="Contreras Garrido A."/>
        </authorList>
    </citation>
    <scope>NUCLEOTIDE SEQUENCE [LARGE SCALE GENOMIC DNA]</scope>
</reference>
<dbReference type="CDD" id="cd10910">
    <property type="entry name" value="PIN_limkain_b1_N_like"/>
    <property type="match status" value="1"/>
</dbReference>
<dbReference type="AlphaFoldDB" id="A0AAU9RHN2"/>
<organism evidence="1 2">
    <name type="scientific">Thlaspi arvense</name>
    <name type="common">Field penny-cress</name>
    <dbReference type="NCBI Taxonomy" id="13288"/>
    <lineage>
        <taxon>Eukaryota</taxon>
        <taxon>Viridiplantae</taxon>
        <taxon>Streptophyta</taxon>
        <taxon>Embryophyta</taxon>
        <taxon>Tracheophyta</taxon>
        <taxon>Spermatophyta</taxon>
        <taxon>Magnoliopsida</taxon>
        <taxon>eudicotyledons</taxon>
        <taxon>Gunneridae</taxon>
        <taxon>Pentapetalae</taxon>
        <taxon>rosids</taxon>
        <taxon>malvids</taxon>
        <taxon>Brassicales</taxon>
        <taxon>Brassicaceae</taxon>
        <taxon>Thlaspideae</taxon>
        <taxon>Thlaspi</taxon>
    </lineage>
</organism>